<evidence type="ECO:0000256" key="1">
    <source>
        <dbReference type="SAM" id="MobiDB-lite"/>
    </source>
</evidence>
<keyword evidence="4" id="KW-1185">Reference proteome</keyword>
<evidence type="ECO:0000313" key="3">
    <source>
        <dbReference type="EMBL" id="KAJ6260838.1"/>
    </source>
</evidence>
<name>A0AAD6IY22_DREDA</name>
<accession>A0AAD6IY22</accession>
<feature type="domain" description="RRM Nup35-type" evidence="2">
    <location>
        <begin position="345"/>
        <end position="437"/>
    </location>
</feature>
<gene>
    <name evidence="3" type="ORF">Dda_3499</name>
</gene>
<dbReference type="InterPro" id="IPR007846">
    <property type="entry name" value="RRM_NUP35_dom"/>
</dbReference>
<protein>
    <recommendedName>
        <fullName evidence="2">RRM Nup35-type domain-containing protein</fullName>
    </recommendedName>
</protein>
<feature type="compositionally biased region" description="Low complexity" evidence="1">
    <location>
        <begin position="289"/>
        <end position="301"/>
    </location>
</feature>
<organism evidence="3 4">
    <name type="scientific">Drechslerella dactyloides</name>
    <name type="common">Nematode-trapping fungus</name>
    <name type="synonym">Arthrobotrys dactyloides</name>
    <dbReference type="NCBI Taxonomy" id="74499"/>
    <lineage>
        <taxon>Eukaryota</taxon>
        <taxon>Fungi</taxon>
        <taxon>Dikarya</taxon>
        <taxon>Ascomycota</taxon>
        <taxon>Pezizomycotina</taxon>
        <taxon>Orbiliomycetes</taxon>
        <taxon>Orbiliales</taxon>
        <taxon>Orbiliaceae</taxon>
        <taxon>Drechslerella</taxon>
    </lineage>
</organism>
<dbReference type="InterPro" id="IPR012677">
    <property type="entry name" value="Nucleotide-bd_a/b_plait_sf"/>
</dbReference>
<dbReference type="EMBL" id="JAQGDS010000004">
    <property type="protein sequence ID" value="KAJ6260838.1"/>
    <property type="molecule type" value="Genomic_DNA"/>
</dbReference>
<reference evidence="3" key="1">
    <citation type="submission" date="2023-01" db="EMBL/GenBank/DDBJ databases">
        <title>The chitinases involved in constricting ring structure development in the nematode-trapping fungus Drechslerella dactyloides.</title>
        <authorList>
            <person name="Wang R."/>
            <person name="Zhang L."/>
            <person name="Tang P."/>
            <person name="Li S."/>
            <person name="Liang L."/>
        </authorList>
    </citation>
    <scope>NUCLEOTIDE SEQUENCE</scope>
    <source>
        <strain evidence="3">YMF1.00031</strain>
    </source>
</reference>
<feature type="region of interest" description="Disordered" evidence="1">
    <location>
        <begin position="161"/>
        <end position="199"/>
    </location>
</feature>
<feature type="region of interest" description="Disordered" evidence="1">
    <location>
        <begin position="254"/>
        <end position="312"/>
    </location>
</feature>
<sequence length="556" mass="61259">MNPAGQPSGPRNPEEMSHMMSEFYRQSLIQQQPIDQSNQPSTGYGLFSMQASVHPPLELEPSQRTWPQSEFVTSVIEAPIEHANPGWRDHESVTASSLRQRAEAGMQTLAEARGAQSIFQKSRAHQAGSAAPGTSIGAGAPTHRDNRKTIPSHLTHMKYKGYDPTELEGSGPDSALHRGDHPPKGTASFGSKARRRTDAVSLMEEEQKRKDMEQQFANFPPILPGCLFNTLSEEEAESRRAAVEDDMRLKWNIPARPSSPTLTRRSTYNKHGGPHRRTSISMPQEDRGYSSGFGASSGPSGALQTHKLETERQPTGATSVVALSDHSTYASVKVKHPLLITNNNTWNHILDHMLNHGNIVNPFNHKAKFRLRACFPPGTPIDILASGDTRQSEYPANLEMLRQANEVVMGPDWIKMTYENESQATAALNSNGVHFDGFPLEVSGWNEADDLGVRANATMERPRWMLLSAETANASSIRKAGHSGVEPAGSASQGHDRQLLVLHDEAIFLKHPGVVDRIKELVYGYLFQSTAKYDEEGNYVKGSGGVLLDLWHLLMS</sequence>
<dbReference type="Pfam" id="PF05172">
    <property type="entry name" value="RRM_Nup35"/>
    <property type="match status" value="1"/>
</dbReference>
<evidence type="ECO:0000259" key="2">
    <source>
        <dbReference type="Pfam" id="PF05172"/>
    </source>
</evidence>
<feature type="compositionally biased region" description="Polar residues" evidence="1">
    <location>
        <begin position="27"/>
        <end position="42"/>
    </location>
</feature>
<dbReference type="Proteomes" id="UP001221413">
    <property type="component" value="Unassembled WGS sequence"/>
</dbReference>
<feature type="region of interest" description="Disordered" evidence="1">
    <location>
        <begin position="124"/>
        <end position="147"/>
    </location>
</feature>
<dbReference type="Gene3D" id="3.30.70.330">
    <property type="match status" value="1"/>
</dbReference>
<proteinExistence type="predicted"/>
<feature type="region of interest" description="Disordered" evidence="1">
    <location>
        <begin position="1"/>
        <end position="44"/>
    </location>
</feature>
<comment type="caution">
    <text evidence="3">The sequence shown here is derived from an EMBL/GenBank/DDBJ whole genome shotgun (WGS) entry which is preliminary data.</text>
</comment>
<dbReference type="AlphaFoldDB" id="A0AAD6IY22"/>
<evidence type="ECO:0000313" key="4">
    <source>
        <dbReference type="Proteomes" id="UP001221413"/>
    </source>
</evidence>